<keyword evidence="3" id="KW-0119">Carbohydrate metabolism</keyword>
<dbReference type="Pfam" id="PF00480">
    <property type="entry name" value="ROK"/>
    <property type="match status" value="1"/>
</dbReference>
<comment type="function">
    <text evidence="1">Transcriptional repressor of xylose-utilizing enzymes.</text>
</comment>
<dbReference type="Gene3D" id="3.30.420.40">
    <property type="match status" value="2"/>
</dbReference>
<evidence type="ECO:0000256" key="1">
    <source>
        <dbReference type="ARBA" id="ARBA00002486"/>
    </source>
</evidence>
<dbReference type="InterPro" id="IPR043129">
    <property type="entry name" value="ATPase_NBD"/>
</dbReference>
<evidence type="ECO:0000313" key="5">
    <source>
        <dbReference type="Proteomes" id="UP001597041"/>
    </source>
</evidence>
<dbReference type="SUPFAM" id="SSF53067">
    <property type="entry name" value="Actin-like ATPase domain"/>
    <property type="match status" value="1"/>
</dbReference>
<name>A0ABW3NHA7_9BACI</name>
<keyword evidence="3" id="KW-0859">Xylose metabolism</keyword>
<dbReference type="PROSITE" id="PS01125">
    <property type="entry name" value="ROK"/>
    <property type="match status" value="1"/>
</dbReference>
<gene>
    <name evidence="4" type="ORF">ACFQ19_06710</name>
</gene>
<sequence>MKKIQTGDQNFVKQMNKSIVFRSIKKNEPLSRAQISKRTGLNKATVSTMVSEMLDESFVYEIESNQSSGGRKPVLLYFNNHAGYSIGIDLGVNYILAVLTDLNGHIIEEDSQTLASIEYEDVKKILVNIIKNLIKKAPESTYGIIGIGIGVPGNVDLNENILFAPNLKWENINLKAELQNELSIPVKIQNEANCGAHGEHLYGVGKNVSDLIYISVGVGVGTGIIIQNNLYTGTSGISGEMGHVTLNASGPKCRCGNHGCWELYASEQALLKQARKQKVLNNTGDVSLEKLEKEATTGNKEVLHILNTLGENIGIGLTTVINTFNPEMVIIGNRISYFSRWLKNPVNHVLQDRLSYYHNKNTNVEFSALGRYSSALGATSIAISHFLSEQKLEKMAL</sequence>
<dbReference type="InterPro" id="IPR036388">
    <property type="entry name" value="WH-like_DNA-bd_sf"/>
</dbReference>
<dbReference type="EMBL" id="JBHTKK010000005">
    <property type="protein sequence ID" value="MFD1065711.1"/>
    <property type="molecule type" value="Genomic_DNA"/>
</dbReference>
<dbReference type="PANTHER" id="PTHR18964:SF149">
    <property type="entry name" value="BIFUNCTIONAL UDP-N-ACETYLGLUCOSAMINE 2-EPIMERASE_N-ACETYLMANNOSAMINE KINASE"/>
    <property type="match status" value="1"/>
</dbReference>
<evidence type="ECO:0000256" key="3">
    <source>
        <dbReference type="ARBA" id="ARBA00022629"/>
    </source>
</evidence>
<keyword evidence="5" id="KW-1185">Reference proteome</keyword>
<dbReference type="CDD" id="cd24076">
    <property type="entry name" value="ASKHA_ATPase_ROK_BsXylR-like"/>
    <property type="match status" value="1"/>
</dbReference>
<dbReference type="InterPro" id="IPR000600">
    <property type="entry name" value="ROK"/>
</dbReference>
<dbReference type="SUPFAM" id="SSF46785">
    <property type="entry name" value="Winged helix' DNA-binding domain"/>
    <property type="match status" value="1"/>
</dbReference>
<reference evidence="5" key="1">
    <citation type="journal article" date="2019" name="Int. J. Syst. Evol. Microbiol.">
        <title>The Global Catalogue of Microorganisms (GCM) 10K type strain sequencing project: providing services to taxonomists for standard genome sequencing and annotation.</title>
        <authorList>
            <consortium name="The Broad Institute Genomics Platform"/>
            <consortium name="The Broad Institute Genome Sequencing Center for Infectious Disease"/>
            <person name="Wu L."/>
            <person name="Ma J."/>
        </authorList>
    </citation>
    <scope>NUCLEOTIDE SEQUENCE [LARGE SCALE GENOMIC DNA]</scope>
    <source>
        <strain evidence="5">CCUG 56608</strain>
    </source>
</reference>
<dbReference type="InterPro" id="IPR049874">
    <property type="entry name" value="ROK_cs"/>
</dbReference>
<dbReference type="Proteomes" id="UP001597041">
    <property type="component" value="Unassembled WGS sequence"/>
</dbReference>
<dbReference type="Gene3D" id="1.10.10.10">
    <property type="entry name" value="Winged helix-like DNA-binding domain superfamily/Winged helix DNA-binding domain"/>
    <property type="match status" value="1"/>
</dbReference>
<evidence type="ECO:0000313" key="4">
    <source>
        <dbReference type="EMBL" id="MFD1065711.1"/>
    </source>
</evidence>
<dbReference type="RefSeq" id="WP_379591300.1">
    <property type="nucleotide sequence ID" value="NZ_JBHTKK010000005.1"/>
</dbReference>
<proteinExistence type="inferred from homology"/>
<comment type="caution">
    <text evidence="4">The sequence shown here is derived from an EMBL/GenBank/DDBJ whole genome shotgun (WGS) entry which is preliminary data.</text>
</comment>
<dbReference type="InterPro" id="IPR036390">
    <property type="entry name" value="WH_DNA-bd_sf"/>
</dbReference>
<comment type="similarity">
    <text evidence="2">Belongs to the ROK (NagC/XylR) family.</text>
</comment>
<dbReference type="PANTHER" id="PTHR18964">
    <property type="entry name" value="ROK (REPRESSOR, ORF, KINASE) FAMILY"/>
    <property type="match status" value="1"/>
</dbReference>
<protein>
    <submittedName>
        <fullName evidence="4">ROK family protein</fullName>
    </submittedName>
</protein>
<organism evidence="4 5">
    <name type="scientific">Oceanobacillus locisalsi</name>
    <dbReference type="NCBI Taxonomy" id="546107"/>
    <lineage>
        <taxon>Bacteria</taxon>
        <taxon>Bacillati</taxon>
        <taxon>Bacillota</taxon>
        <taxon>Bacilli</taxon>
        <taxon>Bacillales</taxon>
        <taxon>Bacillaceae</taxon>
        <taxon>Oceanobacillus</taxon>
    </lineage>
</organism>
<evidence type="ECO:0000256" key="2">
    <source>
        <dbReference type="ARBA" id="ARBA00006479"/>
    </source>
</evidence>
<accession>A0ABW3NHA7</accession>